<dbReference type="Proteomes" id="UP000694005">
    <property type="component" value="Chromosome A09"/>
</dbReference>
<organism evidence="2 3">
    <name type="scientific">Brassica campestris</name>
    <name type="common">Field mustard</name>
    <dbReference type="NCBI Taxonomy" id="3711"/>
    <lineage>
        <taxon>Eukaryota</taxon>
        <taxon>Viridiplantae</taxon>
        <taxon>Streptophyta</taxon>
        <taxon>Embryophyta</taxon>
        <taxon>Tracheophyta</taxon>
        <taxon>Spermatophyta</taxon>
        <taxon>Magnoliopsida</taxon>
        <taxon>eudicotyledons</taxon>
        <taxon>Gunneridae</taxon>
        <taxon>Pentapetalae</taxon>
        <taxon>rosids</taxon>
        <taxon>malvids</taxon>
        <taxon>Brassicales</taxon>
        <taxon>Brassicaceae</taxon>
        <taxon>Brassiceae</taxon>
        <taxon>Brassica</taxon>
    </lineage>
</organism>
<protein>
    <submittedName>
        <fullName evidence="2">Uncharacterized protein</fullName>
    </submittedName>
</protein>
<dbReference type="Gramene" id="A09p46630.2_BraZ1">
    <property type="protein sequence ID" value="A09p46630.2_BraZ1.CDS"/>
    <property type="gene ID" value="A09g46630.2_BraZ1"/>
</dbReference>
<proteinExistence type="predicted"/>
<evidence type="ECO:0000256" key="1">
    <source>
        <dbReference type="SAM" id="MobiDB-lite"/>
    </source>
</evidence>
<name>A0A8D9G154_BRACM</name>
<gene>
    <name evidence="2" type="ORF">BRAPAZ1V2_A09P46630.2</name>
</gene>
<accession>A0A8D9G154</accession>
<reference evidence="2 3" key="1">
    <citation type="submission" date="2021-07" db="EMBL/GenBank/DDBJ databases">
        <authorList>
            <consortium name="Genoscope - CEA"/>
            <person name="William W."/>
        </authorList>
    </citation>
    <scope>NUCLEOTIDE SEQUENCE [LARGE SCALE GENOMIC DNA]</scope>
</reference>
<sequence>IQHRAESLVNYLSCVADEKSLKGMKSDCSLATPQDPLQSDGVMLKKEG</sequence>
<dbReference type="EMBL" id="LS974625">
    <property type="protein sequence ID" value="CAG7864196.1"/>
    <property type="molecule type" value="Genomic_DNA"/>
</dbReference>
<evidence type="ECO:0000313" key="2">
    <source>
        <dbReference type="EMBL" id="CAG7864196.1"/>
    </source>
</evidence>
<dbReference type="AlphaFoldDB" id="A0A8D9G154"/>
<feature type="region of interest" description="Disordered" evidence="1">
    <location>
        <begin position="29"/>
        <end position="48"/>
    </location>
</feature>
<feature type="non-terminal residue" evidence="2">
    <location>
        <position position="48"/>
    </location>
</feature>
<evidence type="ECO:0000313" key="3">
    <source>
        <dbReference type="Proteomes" id="UP000694005"/>
    </source>
</evidence>